<dbReference type="Pfam" id="PF02900">
    <property type="entry name" value="LigB"/>
    <property type="match status" value="1"/>
</dbReference>
<name>A0A1H3MQU6_9MICO</name>
<dbReference type="InterPro" id="IPR004183">
    <property type="entry name" value="Xdiol_dOase_suB"/>
</dbReference>
<organism evidence="2 3">
    <name type="scientific">Herbiconiux ginsengi</name>
    <dbReference type="NCBI Taxonomy" id="381665"/>
    <lineage>
        <taxon>Bacteria</taxon>
        <taxon>Bacillati</taxon>
        <taxon>Actinomycetota</taxon>
        <taxon>Actinomycetes</taxon>
        <taxon>Micrococcales</taxon>
        <taxon>Microbacteriaceae</taxon>
        <taxon>Herbiconiux</taxon>
    </lineage>
</organism>
<proteinExistence type="predicted"/>
<dbReference type="STRING" id="381665.SAMN05216554_1520"/>
<feature type="domain" description="Extradiol ring-cleavage dioxygenase class III enzyme subunit B" evidence="1">
    <location>
        <begin position="8"/>
        <end position="259"/>
    </location>
</feature>
<dbReference type="SUPFAM" id="SSF53213">
    <property type="entry name" value="LigB-like"/>
    <property type="match status" value="1"/>
</dbReference>
<dbReference type="GO" id="GO:0008198">
    <property type="term" value="F:ferrous iron binding"/>
    <property type="evidence" value="ECO:0007669"/>
    <property type="project" value="InterPro"/>
</dbReference>
<evidence type="ECO:0000259" key="1">
    <source>
        <dbReference type="Pfam" id="PF02900"/>
    </source>
</evidence>
<dbReference type="CDD" id="cd07359">
    <property type="entry name" value="PCA_45_Doxase_B_like"/>
    <property type="match status" value="1"/>
</dbReference>
<evidence type="ECO:0000313" key="2">
    <source>
        <dbReference type="EMBL" id="SDY78808.1"/>
    </source>
</evidence>
<accession>A0A1H3MQU6</accession>
<dbReference type="AlphaFoldDB" id="A0A1H3MQU6"/>
<dbReference type="OrthoDB" id="8673673at2"/>
<keyword evidence="2" id="KW-0560">Oxidoreductase</keyword>
<keyword evidence="2" id="KW-0223">Dioxygenase</keyword>
<evidence type="ECO:0000313" key="3">
    <source>
        <dbReference type="Proteomes" id="UP000198891"/>
    </source>
</evidence>
<dbReference type="GO" id="GO:0016702">
    <property type="term" value="F:oxidoreductase activity, acting on single donors with incorporation of molecular oxygen, incorporation of two atoms of oxygen"/>
    <property type="evidence" value="ECO:0007669"/>
    <property type="project" value="UniProtKB-ARBA"/>
</dbReference>
<gene>
    <name evidence="2" type="ORF">SAMN05216554_1520</name>
</gene>
<dbReference type="Proteomes" id="UP000198891">
    <property type="component" value="Unassembled WGS sequence"/>
</dbReference>
<keyword evidence="3" id="KW-1185">Reference proteome</keyword>
<dbReference type="EMBL" id="FNPZ01000001">
    <property type="protein sequence ID" value="SDY78808.1"/>
    <property type="molecule type" value="Genomic_DNA"/>
</dbReference>
<protein>
    <submittedName>
        <fullName evidence="2">2,3-dihydroxyphenylpropionate 1,2-dioxygenase/2'-carboxy-2,3-dihydroxybiphenyl 1,2-dioxygenase large subunit/2'-aminobiphenyl-2,3-diol 1,2-dioxygenase, large subunit</fullName>
    </submittedName>
</protein>
<dbReference type="Gene3D" id="3.40.830.10">
    <property type="entry name" value="LigB-like"/>
    <property type="match status" value="1"/>
</dbReference>
<reference evidence="2 3" key="1">
    <citation type="submission" date="2016-10" db="EMBL/GenBank/DDBJ databases">
        <authorList>
            <person name="de Groot N.N."/>
        </authorList>
    </citation>
    <scope>NUCLEOTIDE SEQUENCE [LARGE SCALE GENOMIC DNA]</scope>
    <source>
        <strain evidence="2 3">CGMCC 4.3491</strain>
    </source>
</reference>
<dbReference type="RefSeq" id="WP_092550884.1">
    <property type="nucleotide sequence ID" value="NZ_FNPZ01000001.1"/>
</dbReference>
<sequence>MSRMALVAATSHVGAIIKNPDAVPERSSLLKSAWERLTVEIAAADLDAVIVVGTDHFETFNLENHPTFCLGVADDYEAWGEFGNPSGSLKGAPEVSAHLLEGLIARGFDVSRSHEMPLDHAYMVPILRLELAELPIIPLYINCNTPPLPTLQRCRDLGEAIRATVEALPGDLRIGLVATGGVSHWVGLPQFGQINPEWDRDFLELFQAADLDALVGFSDEEILADAGNGALEVRTWILAQAAAGNPHSQLLEYQPMEPWGIGIGIMRMADAT</sequence>